<evidence type="ECO:0000313" key="6">
    <source>
        <dbReference type="EMBL" id="KZT08363.1"/>
    </source>
</evidence>
<evidence type="ECO:0000256" key="3">
    <source>
        <dbReference type="ARBA" id="ARBA00022989"/>
    </source>
</evidence>
<dbReference type="STRING" id="1314785.A0A165F4E8"/>
<keyword evidence="7" id="KW-1185">Reference proteome</keyword>
<dbReference type="GeneID" id="63831340"/>
<protein>
    <recommendedName>
        <fullName evidence="5">PRA1 family protein</fullName>
    </recommendedName>
</protein>
<gene>
    <name evidence="6" type="ORF">LAESUDRAFT_811459</name>
</gene>
<dbReference type="FunCoup" id="A0A165F4E8">
    <property type="interactions" value="322"/>
</dbReference>
<comment type="similarity">
    <text evidence="5">Belongs to the PRA1 family.</text>
</comment>
<comment type="subcellular location">
    <subcellularLocation>
        <location evidence="1 5">Membrane</location>
        <topology evidence="1 5">Multi-pass membrane protein</topology>
    </subcellularLocation>
</comment>
<dbReference type="EMBL" id="KV427615">
    <property type="protein sequence ID" value="KZT08363.1"/>
    <property type="molecule type" value="Genomic_DNA"/>
</dbReference>
<evidence type="ECO:0000256" key="4">
    <source>
        <dbReference type="ARBA" id="ARBA00023136"/>
    </source>
</evidence>
<keyword evidence="3 5" id="KW-1133">Transmembrane helix</keyword>
<reference evidence="6 7" key="1">
    <citation type="journal article" date="2016" name="Mol. Biol. Evol.">
        <title>Comparative Genomics of Early-Diverging Mushroom-Forming Fungi Provides Insights into the Origins of Lignocellulose Decay Capabilities.</title>
        <authorList>
            <person name="Nagy L.G."/>
            <person name="Riley R."/>
            <person name="Tritt A."/>
            <person name="Adam C."/>
            <person name="Daum C."/>
            <person name="Floudas D."/>
            <person name="Sun H."/>
            <person name="Yadav J.S."/>
            <person name="Pangilinan J."/>
            <person name="Larsson K.H."/>
            <person name="Matsuura K."/>
            <person name="Barry K."/>
            <person name="Labutti K."/>
            <person name="Kuo R."/>
            <person name="Ohm R.A."/>
            <person name="Bhattacharya S.S."/>
            <person name="Shirouzu T."/>
            <person name="Yoshinaga Y."/>
            <person name="Martin F.M."/>
            <person name="Grigoriev I.V."/>
            <person name="Hibbett D.S."/>
        </authorList>
    </citation>
    <scope>NUCLEOTIDE SEQUENCE [LARGE SCALE GENOMIC DNA]</scope>
    <source>
        <strain evidence="6 7">93-53</strain>
    </source>
</reference>
<dbReference type="InParanoid" id="A0A165F4E8"/>
<feature type="transmembrane region" description="Helical" evidence="5">
    <location>
        <begin position="71"/>
        <end position="101"/>
    </location>
</feature>
<dbReference type="AlphaFoldDB" id="A0A165F4E8"/>
<evidence type="ECO:0000256" key="2">
    <source>
        <dbReference type="ARBA" id="ARBA00022692"/>
    </source>
</evidence>
<sequence>MEALMRVTDTVKAFRVRLPGRNSTNNTLETRLSALRPLGEFFDYHRISKPADMNTATTRISYNTRYFSGNYGVIVATLAVYALITNYLLLVSLAFLIGGFIAINRFAPEPMQVGEHVVTQKSLYTGLFVIGIPLVWFSSPLSTFFWLFGASSFLIIGHASLMEPGIESEYAAVGEAV</sequence>
<keyword evidence="4 5" id="KW-0472">Membrane</keyword>
<name>A0A165F4E8_9APHY</name>
<evidence type="ECO:0000313" key="7">
    <source>
        <dbReference type="Proteomes" id="UP000076871"/>
    </source>
</evidence>
<evidence type="ECO:0000256" key="1">
    <source>
        <dbReference type="ARBA" id="ARBA00004141"/>
    </source>
</evidence>
<dbReference type="Pfam" id="PF03208">
    <property type="entry name" value="PRA1"/>
    <property type="match status" value="1"/>
</dbReference>
<dbReference type="OrthoDB" id="63113at2759"/>
<dbReference type="GO" id="GO:0005794">
    <property type="term" value="C:Golgi apparatus"/>
    <property type="evidence" value="ECO:0007669"/>
    <property type="project" value="TreeGrafter"/>
</dbReference>
<dbReference type="RefSeq" id="XP_040766103.1">
    <property type="nucleotide sequence ID" value="XM_040914313.1"/>
</dbReference>
<proteinExistence type="inferred from homology"/>
<dbReference type="GO" id="GO:0016020">
    <property type="term" value="C:membrane"/>
    <property type="evidence" value="ECO:0007669"/>
    <property type="project" value="UniProtKB-SubCell"/>
</dbReference>
<organism evidence="6 7">
    <name type="scientific">Laetiporus sulphureus 93-53</name>
    <dbReference type="NCBI Taxonomy" id="1314785"/>
    <lineage>
        <taxon>Eukaryota</taxon>
        <taxon>Fungi</taxon>
        <taxon>Dikarya</taxon>
        <taxon>Basidiomycota</taxon>
        <taxon>Agaricomycotina</taxon>
        <taxon>Agaricomycetes</taxon>
        <taxon>Polyporales</taxon>
        <taxon>Laetiporus</taxon>
    </lineage>
</organism>
<dbReference type="InterPro" id="IPR004895">
    <property type="entry name" value="Prenylated_rab_accept_PRA1"/>
</dbReference>
<keyword evidence="2 5" id="KW-0812">Transmembrane</keyword>
<dbReference type="Proteomes" id="UP000076871">
    <property type="component" value="Unassembled WGS sequence"/>
</dbReference>
<accession>A0A165F4E8</accession>
<feature type="transmembrane region" description="Helical" evidence="5">
    <location>
        <begin position="122"/>
        <end position="138"/>
    </location>
</feature>
<evidence type="ECO:0000256" key="5">
    <source>
        <dbReference type="RuleBase" id="RU363107"/>
    </source>
</evidence>
<dbReference type="PANTHER" id="PTHR19317:SF0">
    <property type="entry name" value="PRENYLATED RAB ACCEPTOR PROTEIN 1"/>
    <property type="match status" value="1"/>
</dbReference>
<dbReference type="PANTHER" id="PTHR19317">
    <property type="entry name" value="PRENYLATED RAB ACCEPTOR 1-RELATED"/>
    <property type="match status" value="1"/>
</dbReference>